<keyword evidence="4" id="KW-1003">Cell membrane</keyword>
<comment type="function">
    <text evidence="1">Intake of glucose and galactose.</text>
</comment>
<accession>A0A1C3ZL66</accession>
<keyword evidence="7 8" id="KW-0472">Membrane</keyword>
<dbReference type="GO" id="GO:0005354">
    <property type="term" value="F:galactose transmembrane transporter activity"/>
    <property type="evidence" value="ECO:0007669"/>
    <property type="project" value="InterPro"/>
</dbReference>
<feature type="transmembrane region" description="Helical" evidence="8">
    <location>
        <begin position="108"/>
        <end position="128"/>
    </location>
</feature>
<dbReference type="AlphaFoldDB" id="A0A1C3ZL66"/>
<dbReference type="CDD" id="cd17394">
    <property type="entry name" value="MFS_FucP_like"/>
    <property type="match status" value="1"/>
</dbReference>
<keyword evidence="5 8" id="KW-0812">Transmembrane</keyword>
<comment type="similarity">
    <text evidence="3">Belongs to the major facilitator superfamily. FHS transporter (TC 2.A.1.7) family.</text>
</comment>
<evidence type="ECO:0000256" key="8">
    <source>
        <dbReference type="SAM" id="Phobius"/>
    </source>
</evidence>
<feature type="transmembrane region" description="Helical" evidence="8">
    <location>
        <begin position="340"/>
        <end position="362"/>
    </location>
</feature>
<feature type="transmembrane region" description="Helical" evidence="8">
    <location>
        <begin position="21"/>
        <end position="43"/>
    </location>
</feature>
<evidence type="ECO:0000256" key="2">
    <source>
        <dbReference type="ARBA" id="ARBA00004429"/>
    </source>
</evidence>
<dbReference type="InterPro" id="IPR036259">
    <property type="entry name" value="MFS_trans_sf"/>
</dbReference>
<feature type="transmembrane region" description="Helical" evidence="8">
    <location>
        <begin position="55"/>
        <end position="76"/>
    </location>
</feature>
<dbReference type="Proteomes" id="UP000242818">
    <property type="component" value="Unassembled WGS sequence"/>
</dbReference>
<evidence type="ECO:0000256" key="7">
    <source>
        <dbReference type="ARBA" id="ARBA00023136"/>
    </source>
</evidence>
<feature type="transmembrane region" description="Helical" evidence="8">
    <location>
        <begin position="287"/>
        <end position="307"/>
    </location>
</feature>
<dbReference type="Pfam" id="PF07690">
    <property type="entry name" value="MFS_1"/>
    <property type="match status" value="1"/>
</dbReference>
<proteinExistence type="inferred from homology"/>
<dbReference type="STRING" id="1335309.GA0116948_101448"/>
<dbReference type="NCBIfam" id="TIGR01272">
    <property type="entry name" value="gluP"/>
    <property type="match status" value="1"/>
</dbReference>
<evidence type="ECO:0000313" key="9">
    <source>
        <dbReference type="EMBL" id="SCB83078.1"/>
    </source>
</evidence>
<dbReference type="InterPro" id="IPR005964">
    <property type="entry name" value="Glc/Gal_transptr_bac"/>
</dbReference>
<dbReference type="GO" id="GO:1904659">
    <property type="term" value="P:D-glucose transmembrane transport"/>
    <property type="evidence" value="ECO:0007669"/>
    <property type="project" value="InterPro"/>
</dbReference>
<evidence type="ECO:0000256" key="1">
    <source>
        <dbReference type="ARBA" id="ARBA00003321"/>
    </source>
</evidence>
<dbReference type="Gene3D" id="1.20.1250.20">
    <property type="entry name" value="MFS general substrate transporter like domains"/>
    <property type="match status" value="2"/>
</dbReference>
<sequence>MKSVSISAPVTASRGMSPIAIIGMLFFIFGFVTWMNSVLVPYLQIACELSTSMAFLVTSAFYIAYVVMAAPSTWILKVFGFKNGMAVGLLIMAVGGLIFIPAALSRTYLLFLIGLFVQATGMTVLQAASNPYITILGPTESAAKRMSIMGICNKVAGVLAPIVLGAVVLEKADDLKAALEHMTPLQKVAELDAMAAKVILPYTVIIIVLVILSVVIYFSSLPEIKLEATKSTGADAVEIEKTSVFQYPHLVLGVLALFFYVGVEVIVGDSIIKYGNTLNIKLETAKYFTACALGAMVVGYVIGVVCIPKYFSQQKALVVSAILGLLFTTGALVTSGYVSVAFIALLGLANSLMWPSIWPLALADLGKFTKTASSLLIMGISGGAVFPWLYGQLVDYLQHHTGQDIGHASRYAYAIMLPLYLFIFYFATSGYKAGKKILKVA</sequence>
<keyword evidence="10" id="KW-1185">Reference proteome</keyword>
<dbReference type="PANTHER" id="PTHR43702:SF12">
    <property type="entry name" value="N-ACETYL GLUCOSAMINE TRANSPORTER NAGP"/>
    <property type="match status" value="1"/>
</dbReference>
<dbReference type="InterPro" id="IPR011701">
    <property type="entry name" value="MFS"/>
</dbReference>
<feature type="transmembrane region" description="Helical" evidence="8">
    <location>
        <begin position="83"/>
        <end position="102"/>
    </location>
</feature>
<name>A0A1C3ZL66_9BACT</name>
<feature type="transmembrane region" description="Helical" evidence="8">
    <location>
        <begin position="148"/>
        <end position="169"/>
    </location>
</feature>
<feature type="transmembrane region" description="Helical" evidence="8">
    <location>
        <begin position="316"/>
        <end position="334"/>
    </location>
</feature>
<feature type="transmembrane region" description="Helical" evidence="8">
    <location>
        <begin position="199"/>
        <end position="218"/>
    </location>
</feature>
<keyword evidence="6 8" id="KW-1133">Transmembrane helix</keyword>
<dbReference type="SUPFAM" id="SSF103473">
    <property type="entry name" value="MFS general substrate transporter"/>
    <property type="match status" value="1"/>
</dbReference>
<dbReference type="InterPro" id="IPR050375">
    <property type="entry name" value="MFS_TsgA-like"/>
</dbReference>
<feature type="transmembrane region" description="Helical" evidence="8">
    <location>
        <begin position="374"/>
        <end position="391"/>
    </location>
</feature>
<reference evidence="9 10" key="1">
    <citation type="submission" date="2016-08" db="EMBL/GenBank/DDBJ databases">
        <authorList>
            <person name="Seilhamer J.J."/>
        </authorList>
    </citation>
    <scope>NUCLEOTIDE SEQUENCE [LARGE SCALE GENOMIC DNA]</scope>
    <source>
        <strain evidence="9 10">A37T2</strain>
    </source>
</reference>
<dbReference type="PANTHER" id="PTHR43702">
    <property type="entry name" value="L-FUCOSE-PROTON SYMPORTER"/>
    <property type="match status" value="1"/>
</dbReference>
<evidence type="ECO:0000256" key="5">
    <source>
        <dbReference type="ARBA" id="ARBA00022692"/>
    </source>
</evidence>
<evidence type="ECO:0000256" key="3">
    <source>
        <dbReference type="ARBA" id="ARBA00009120"/>
    </source>
</evidence>
<evidence type="ECO:0000256" key="6">
    <source>
        <dbReference type="ARBA" id="ARBA00022989"/>
    </source>
</evidence>
<dbReference type="GO" id="GO:0055056">
    <property type="term" value="F:D-glucose transmembrane transporter activity"/>
    <property type="evidence" value="ECO:0007669"/>
    <property type="project" value="InterPro"/>
</dbReference>
<dbReference type="EMBL" id="FMAR01000001">
    <property type="protein sequence ID" value="SCB83078.1"/>
    <property type="molecule type" value="Genomic_DNA"/>
</dbReference>
<evidence type="ECO:0000256" key="4">
    <source>
        <dbReference type="ARBA" id="ARBA00022475"/>
    </source>
</evidence>
<dbReference type="OrthoDB" id="9795150at2"/>
<feature type="transmembrane region" description="Helical" evidence="8">
    <location>
        <begin position="411"/>
        <end position="431"/>
    </location>
</feature>
<evidence type="ECO:0000313" key="10">
    <source>
        <dbReference type="Proteomes" id="UP000242818"/>
    </source>
</evidence>
<protein>
    <submittedName>
        <fullName evidence="9">Glucose/galactose transporter</fullName>
    </submittedName>
</protein>
<organism evidence="9 10">
    <name type="scientific">Chitinophaga costaii</name>
    <dbReference type="NCBI Taxonomy" id="1335309"/>
    <lineage>
        <taxon>Bacteria</taxon>
        <taxon>Pseudomonadati</taxon>
        <taxon>Bacteroidota</taxon>
        <taxon>Chitinophagia</taxon>
        <taxon>Chitinophagales</taxon>
        <taxon>Chitinophagaceae</taxon>
        <taxon>Chitinophaga</taxon>
    </lineage>
</organism>
<gene>
    <name evidence="9" type="ORF">GA0116948_101448</name>
</gene>
<comment type="subcellular location">
    <subcellularLocation>
        <location evidence="2">Cell inner membrane</location>
        <topology evidence="2">Multi-pass membrane protein</topology>
    </subcellularLocation>
</comment>
<dbReference type="GO" id="GO:0005886">
    <property type="term" value="C:plasma membrane"/>
    <property type="evidence" value="ECO:0007669"/>
    <property type="project" value="UniProtKB-SubCell"/>
</dbReference>
<feature type="transmembrane region" description="Helical" evidence="8">
    <location>
        <begin position="250"/>
        <end position="267"/>
    </location>
</feature>
<dbReference type="RefSeq" id="WP_089708560.1">
    <property type="nucleotide sequence ID" value="NZ_FMAR01000001.1"/>
</dbReference>